<protein>
    <submittedName>
        <fullName evidence="2">Uncharacterized protein</fullName>
    </submittedName>
</protein>
<reference evidence="2 3" key="1">
    <citation type="submission" date="2019-02" db="EMBL/GenBank/DDBJ databases">
        <title>Deep-cultivation of Planctomycetes and their phenomic and genomic characterization uncovers novel biology.</title>
        <authorList>
            <person name="Wiegand S."/>
            <person name="Jogler M."/>
            <person name="Boedeker C."/>
            <person name="Pinto D."/>
            <person name="Vollmers J."/>
            <person name="Rivas-Marin E."/>
            <person name="Kohn T."/>
            <person name="Peeters S.H."/>
            <person name="Heuer A."/>
            <person name="Rast P."/>
            <person name="Oberbeckmann S."/>
            <person name="Bunk B."/>
            <person name="Jeske O."/>
            <person name="Meyerdierks A."/>
            <person name="Storesund J.E."/>
            <person name="Kallscheuer N."/>
            <person name="Luecker S."/>
            <person name="Lage O.M."/>
            <person name="Pohl T."/>
            <person name="Merkel B.J."/>
            <person name="Hornburger P."/>
            <person name="Mueller R.-W."/>
            <person name="Bruemmer F."/>
            <person name="Labrenz M."/>
            <person name="Spormann A.M."/>
            <person name="Op den Camp H."/>
            <person name="Overmann J."/>
            <person name="Amann R."/>
            <person name="Jetten M.S.M."/>
            <person name="Mascher T."/>
            <person name="Medema M.H."/>
            <person name="Devos D.P."/>
            <person name="Kaster A.-K."/>
            <person name="Ovreas L."/>
            <person name="Rohde M."/>
            <person name="Galperin M.Y."/>
            <person name="Jogler C."/>
        </authorList>
    </citation>
    <scope>NUCLEOTIDE SEQUENCE [LARGE SCALE GENOMIC DNA]</scope>
    <source>
        <strain evidence="2 3">K22_7</strain>
    </source>
</reference>
<evidence type="ECO:0000313" key="2">
    <source>
        <dbReference type="EMBL" id="QDT05220.1"/>
    </source>
</evidence>
<feature type="compositionally biased region" description="Polar residues" evidence="1">
    <location>
        <begin position="29"/>
        <end position="43"/>
    </location>
</feature>
<feature type="compositionally biased region" description="Basic and acidic residues" evidence="1">
    <location>
        <begin position="1"/>
        <end position="12"/>
    </location>
</feature>
<feature type="region of interest" description="Disordered" evidence="1">
    <location>
        <begin position="1"/>
        <end position="44"/>
    </location>
</feature>
<sequence>MQAIRTDRKEAASRQAMSRENAGGRRGSFVTSSQRRRAATSQVAERHLESLRKVFRHRYGCRPLDHGPHAVTALTGIADAFQCRETDWGRRSTNAP</sequence>
<proteinExistence type="predicted"/>
<gene>
    <name evidence="2" type="ORF">K227x_36190</name>
</gene>
<dbReference type="EMBL" id="CP036525">
    <property type="protein sequence ID" value="QDT05220.1"/>
    <property type="molecule type" value="Genomic_DNA"/>
</dbReference>
<dbReference type="KEGG" id="rlc:K227x_36190"/>
<organism evidence="2 3">
    <name type="scientific">Rubripirellula lacrimiformis</name>
    <dbReference type="NCBI Taxonomy" id="1930273"/>
    <lineage>
        <taxon>Bacteria</taxon>
        <taxon>Pseudomonadati</taxon>
        <taxon>Planctomycetota</taxon>
        <taxon>Planctomycetia</taxon>
        <taxon>Pirellulales</taxon>
        <taxon>Pirellulaceae</taxon>
        <taxon>Rubripirellula</taxon>
    </lineage>
</organism>
<keyword evidence="3" id="KW-1185">Reference proteome</keyword>
<dbReference type="Proteomes" id="UP000318538">
    <property type="component" value="Chromosome"/>
</dbReference>
<accession>A0A517NDK4</accession>
<evidence type="ECO:0000313" key="3">
    <source>
        <dbReference type="Proteomes" id="UP000318538"/>
    </source>
</evidence>
<evidence type="ECO:0000256" key="1">
    <source>
        <dbReference type="SAM" id="MobiDB-lite"/>
    </source>
</evidence>
<dbReference type="AlphaFoldDB" id="A0A517NDK4"/>
<name>A0A517NDK4_9BACT</name>